<reference evidence="1 2" key="1">
    <citation type="submission" date="2020-12" db="EMBL/GenBank/DDBJ databases">
        <title>FDA dAtabase for Regulatory Grade micrObial Sequences (FDA-ARGOS): Supporting development and validation of Infectious Disease Dx tests.</title>
        <authorList>
            <person name="Nelson B."/>
            <person name="Plummer A."/>
            <person name="Tallon L."/>
            <person name="Sadzewicz L."/>
            <person name="Zhao X."/>
            <person name="Boylan J."/>
            <person name="Ott S."/>
            <person name="Bowen H."/>
            <person name="Vavikolanu K."/>
            <person name="Mehta A."/>
            <person name="Aluvathingal J."/>
            <person name="Nadendla S."/>
            <person name="Myers T."/>
            <person name="Yan Y."/>
            <person name="Sichtig H."/>
        </authorList>
    </citation>
    <scope>NUCLEOTIDE SEQUENCE [LARGE SCALE GENOMIC DNA]</scope>
    <source>
        <strain evidence="1 2">FDAARGOS_899</strain>
    </source>
</reference>
<name>A0A7U4P3A3_9BURK</name>
<accession>A0A7T2TYU6</accession>
<gene>
    <name evidence="1" type="ORF">I6G56_13435</name>
</gene>
<sequence>MKKTFAAAVSAVLLASSYAHADTLCTSGTITKLFVDNTGVMEVTVGNLAYRNGNKDTYSIITSAFVANKQLYIYAPNCQPDSTMGSFAVR</sequence>
<organism evidence="1 2">
    <name type="scientific">Burkholderia humptydooensis</name>
    <dbReference type="NCBI Taxonomy" id="430531"/>
    <lineage>
        <taxon>Bacteria</taxon>
        <taxon>Pseudomonadati</taxon>
        <taxon>Pseudomonadota</taxon>
        <taxon>Betaproteobacteria</taxon>
        <taxon>Burkholderiales</taxon>
        <taxon>Burkholderiaceae</taxon>
        <taxon>Burkholderia</taxon>
        <taxon>pseudomallei group</taxon>
    </lineage>
</organism>
<dbReference type="Proteomes" id="UP000594943">
    <property type="component" value="Chromosome 1"/>
</dbReference>
<evidence type="ECO:0000313" key="2">
    <source>
        <dbReference type="Proteomes" id="UP000594943"/>
    </source>
</evidence>
<dbReference type="AlphaFoldDB" id="A0A7U4P3A3"/>
<evidence type="ECO:0000313" key="1">
    <source>
        <dbReference type="EMBL" id="QPS42602.1"/>
    </source>
</evidence>
<dbReference type="EMBL" id="CP065686">
    <property type="protein sequence ID" value="QPS42602.1"/>
    <property type="molecule type" value="Genomic_DNA"/>
</dbReference>
<protein>
    <submittedName>
        <fullName evidence="1">Uncharacterized protein</fullName>
    </submittedName>
</protein>
<dbReference type="RefSeq" id="WP_009912922.1">
    <property type="nucleotide sequence ID" value="NZ_CP013380.1"/>
</dbReference>
<accession>A0A7U4P3A3</accession>
<dbReference type="KEGG" id="bhg:I6G56_13435"/>
<proteinExistence type="predicted"/>